<proteinExistence type="predicted"/>
<dbReference type="SUPFAM" id="SSF52540">
    <property type="entry name" value="P-loop containing nucleoside triphosphate hydrolases"/>
    <property type="match status" value="1"/>
</dbReference>
<dbReference type="VEuPathDB" id="FungiDB:HpaG806118"/>
<feature type="domain" description="OBG-type G" evidence="3">
    <location>
        <begin position="209"/>
        <end position="318"/>
    </location>
</feature>
<reference evidence="6" key="1">
    <citation type="journal article" date="2010" name="Science">
        <title>Signatures of adaptation to obligate biotrophy in the Hyaloperonospora arabidopsidis genome.</title>
        <authorList>
            <person name="Baxter L."/>
            <person name="Tripathy S."/>
            <person name="Ishaque N."/>
            <person name="Boot N."/>
            <person name="Cabral A."/>
            <person name="Kemen E."/>
            <person name="Thines M."/>
            <person name="Ah-Fong A."/>
            <person name="Anderson R."/>
            <person name="Badejoko W."/>
            <person name="Bittner-Eddy P."/>
            <person name="Boore J.L."/>
            <person name="Chibucos M.C."/>
            <person name="Coates M."/>
            <person name="Dehal P."/>
            <person name="Delehaunty K."/>
            <person name="Dong S."/>
            <person name="Downton P."/>
            <person name="Dumas B."/>
            <person name="Fabro G."/>
            <person name="Fronick C."/>
            <person name="Fuerstenberg S.I."/>
            <person name="Fulton L."/>
            <person name="Gaulin E."/>
            <person name="Govers F."/>
            <person name="Hughes L."/>
            <person name="Humphray S."/>
            <person name="Jiang R.H."/>
            <person name="Judelson H."/>
            <person name="Kamoun S."/>
            <person name="Kyung K."/>
            <person name="Meijer H."/>
            <person name="Minx P."/>
            <person name="Morris P."/>
            <person name="Nelson J."/>
            <person name="Phuntumart V."/>
            <person name="Qutob D."/>
            <person name="Rehmany A."/>
            <person name="Rougon-Cardoso A."/>
            <person name="Ryden P."/>
            <person name="Torto-Alalibo T."/>
            <person name="Studholme D."/>
            <person name="Wang Y."/>
            <person name="Win J."/>
            <person name="Wood J."/>
            <person name="Clifton S.W."/>
            <person name="Rogers J."/>
            <person name="Van den Ackerveken G."/>
            <person name="Jones J.D."/>
            <person name="McDowell J.M."/>
            <person name="Beynon J."/>
            <person name="Tyler B.M."/>
        </authorList>
    </citation>
    <scope>NUCLEOTIDE SEQUENCE [LARGE SCALE GENOMIC DNA]</scope>
    <source>
        <strain evidence="6">Emoy2</strain>
    </source>
</reference>
<dbReference type="InParanoid" id="M4BI92"/>
<dbReference type="InterPro" id="IPR031167">
    <property type="entry name" value="G_OBG"/>
</dbReference>
<evidence type="ECO:0000313" key="5">
    <source>
        <dbReference type="EnsemblProtists" id="HpaP806118"/>
    </source>
</evidence>
<dbReference type="PRINTS" id="PR00326">
    <property type="entry name" value="GTP1OBG"/>
</dbReference>
<dbReference type="PANTHER" id="PTHR11702">
    <property type="entry name" value="DEVELOPMENTALLY REGULATED GTP-BINDING PROTEIN-RELATED"/>
    <property type="match status" value="1"/>
</dbReference>
<dbReference type="STRING" id="559515.M4BI92"/>
<dbReference type="CDD" id="cd01898">
    <property type="entry name" value="Obg"/>
    <property type="match status" value="1"/>
</dbReference>
<accession>M4BI92</accession>
<evidence type="ECO:0000259" key="4">
    <source>
        <dbReference type="PROSITE" id="PS51883"/>
    </source>
</evidence>
<dbReference type="AlphaFoldDB" id="M4BI92"/>
<name>M4BI92_HYAAE</name>
<dbReference type="Pfam" id="PF01926">
    <property type="entry name" value="MMR_HSR1"/>
    <property type="match status" value="1"/>
</dbReference>
<evidence type="ECO:0008006" key="7">
    <source>
        <dbReference type="Google" id="ProtNLM"/>
    </source>
</evidence>
<evidence type="ECO:0000313" key="6">
    <source>
        <dbReference type="Proteomes" id="UP000011713"/>
    </source>
</evidence>
<dbReference type="InterPro" id="IPR036726">
    <property type="entry name" value="GTP1_OBG_dom_sf"/>
</dbReference>
<dbReference type="PANTHER" id="PTHR11702:SF31">
    <property type="entry name" value="MITOCHONDRIAL RIBOSOME-ASSOCIATED GTPASE 2"/>
    <property type="match status" value="1"/>
</dbReference>
<dbReference type="Pfam" id="PF01018">
    <property type="entry name" value="GTP1_OBG"/>
    <property type="match status" value="1"/>
</dbReference>
<dbReference type="InterPro" id="IPR006073">
    <property type="entry name" value="GTP-bd"/>
</dbReference>
<sequence>MLRGSHLLHNFAATPLRRHTILFSCFNIRSFSATIGYEDTDDDKKLHGILEDFTDDIDEEAADDWTLDTRDGVEEHVKQKVRVRRAQHSNRRFVDRIRVKATGGHGGNGCASFFSESAMRKRPNGGHGGAGGDVVVEATDKMQDLSSAMHHFKGGAGTNGFRGKPGLGNRILAGKTTNFGRLRKHMPESKTTGQPGTSQYYELELKTIADVGLVGYPNAGKSTLLSVLSRATPEIAAYPFTTLHPYVGIVEFPDTFRLSVADIPGLIDGAHRNVGLGHDFLRHIERTKAPKTIFPSCVILPILLCFQSVRSTRLTLIR</sequence>
<dbReference type="Gene3D" id="3.40.50.300">
    <property type="entry name" value="P-loop containing nucleotide triphosphate hydrolases"/>
    <property type="match status" value="1"/>
</dbReference>
<protein>
    <recommendedName>
        <fullName evidence="7">OBG-type G domain-containing protein</fullName>
    </recommendedName>
</protein>
<dbReference type="GO" id="GO:0005525">
    <property type="term" value="F:GTP binding"/>
    <property type="evidence" value="ECO:0007669"/>
    <property type="project" value="UniProtKB-KW"/>
</dbReference>
<dbReference type="GO" id="GO:0003924">
    <property type="term" value="F:GTPase activity"/>
    <property type="evidence" value="ECO:0007669"/>
    <property type="project" value="InterPro"/>
</dbReference>
<dbReference type="Gene3D" id="2.70.210.12">
    <property type="entry name" value="GTP1/OBG domain"/>
    <property type="match status" value="1"/>
</dbReference>
<reference evidence="5" key="2">
    <citation type="submission" date="2015-06" db="UniProtKB">
        <authorList>
            <consortium name="EnsemblProtists"/>
        </authorList>
    </citation>
    <scope>IDENTIFICATION</scope>
    <source>
        <strain evidence="5">Emoy2</strain>
    </source>
</reference>
<dbReference type="GO" id="GO:0042254">
    <property type="term" value="P:ribosome biogenesis"/>
    <property type="evidence" value="ECO:0007669"/>
    <property type="project" value="UniProtKB-UniRule"/>
</dbReference>
<evidence type="ECO:0000256" key="2">
    <source>
        <dbReference type="ARBA" id="ARBA00023134"/>
    </source>
</evidence>
<dbReference type="PROSITE" id="PS51883">
    <property type="entry name" value="OBG"/>
    <property type="match status" value="1"/>
</dbReference>
<keyword evidence="2" id="KW-0342">GTP-binding</keyword>
<dbReference type="Proteomes" id="UP000011713">
    <property type="component" value="Unassembled WGS sequence"/>
</dbReference>
<evidence type="ECO:0000256" key="1">
    <source>
        <dbReference type="ARBA" id="ARBA00022741"/>
    </source>
</evidence>
<organism evidence="5 6">
    <name type="scientific">Hyaloperonospora arabidopsidis (strain Emoy2)</name>
    <name type="common">Downy mildew agent</name>
    <name type="synonym">Peronospora arabidopsidis</name>
    <dbReference type="NCBI Taxonomy" id="559515"/>
    <lineage>
        <taxon>Eukaryota</taxon>
        <taxon>Sar</taxon>
        <taxon>Stramenopiles</taxon>
        <taxon>Oomycota</taxon>
        <taxon>Peronosporomycetes</taxon>
        <taxon>Peronosporales</taxon>
        <taxon>Peronosporaceae</taxon>
        <taxon>Hyaloperonospora</taxon>
    </lineage>
</organism>
<dbReference type="PROSITE" id="PS51710">
    <property type="entry name" value="G_OBG"/>
    <property type="match status" value="1"/>
</dbReference>
<dbReference type="EnsemblProtists" id="HpaT806118">
    <property type="protein sequence ID" value="HpaP806118"/>
    <property type="gene ID" value="HpaG806118"/>
</dbReference>
<dbReference type="InterPro" id="IPR045086">
    <property type="entry name" value="OBG_GTPase"/>
</dbReference>
<dbReference type="GO" id="GO:0005739">
    <property type="term" value="C:mitochondrion"/>
    <property type="evidence" value="ECO:0007669"/>
    <property type="project" value="TreeGrafter"/>
</dbReference>
<dbReference type="HOGENOM" id="CLU_875656_0_0_1"/>
<dbReference type="EMBL" id="JH598287">
    <property type="status" value="NOT_ANNOTATED_CDS"/>
    <property type="molecule type" value="Genomic_DNA"/>
</dbReference>
<dbReference type="InterPro" id="IPR006169">
    <property type="entry name" value="GTP1_OBG_dom"/>
</dbReference>
<keyword evidence="6" id="KW-1185">Reference proteome</keyword>
<dbReference type="eggNOG" id="KOG1489">
    <property type="taxonomic scope" value="Eukaryota"/>
</dbReference>
<keyword evidence="1" id="KW-0547">Nucleotide-binding</keyword>
<feature type="domain" description="Obg" evidence="4">
    <location>
        <begin position="91"/>
        <end position="160"/>
    </location>
</feature>
<dbReference type="SUPFAM" id="SSF82051">
    <property type="entry name" value="Obg GTP-binding protein N-terminal domain"/>
    <property type="match status" value="1"/>
</dbReference>
<dbReference type="InterPro" id="IPR027417">
    <property type="entry name" value="P-loop_NTPase"/>
</dbReference>
<evidence type="ECO:0000259" key="3">
    <source>
        <dbReference type="PROSITE" id="PS51710"/>
    </source>
</evidence>